<dbReference type="Pfam" id="PF02144">
    <property type="entry name" value="Rad1"/>
    <property type="match status" value="1"/>
</dbReference>
<dbReference type="SUPFAM" id="SSF55979">
    <property type="entry name" value="DNA clamp"/>
    <property type="match status" value="1"/>
</dbReference>
<protein>
    <submittedName>
        <fullName evidence="7">Rad1-domain-containing protein</fullName>
    </submittedName>
</protein>
<dbReference type="PRINTS" id="PR01245">
    <property type="entry name" value="RAD1REC1"/>
</dbReference>
<dbReference type="PANTHER" id="PTHR10870">
    <property type="entry name" value="CELL CYCLE CHECKPOINT PROTEIN RAD1"/>
    <property type="match status" value="1"/>
</dbReference>
<evidence type="ECO:0000313" key="7">
    <source>
        <dbReference type="EMBL" id="GJF00585.1"/>
    </source>
</evidence>
<dbReference type="EMBL" id="BPQB01000168">
    <property type="protein sequence ID" value="GJF00585.1"/>
    <property type="molecule type" value="Genomic_DNA"/>
</dbReference>
<evidence type="ECO:0000256" key="2">
    <source>
        <dbReference type="ARBA" id="ARBA00010991"/>
    </source>
</evidence>
<proteinExistence type="inferred from homology"/>
<evidence type="ECO:0000256" key="6">
    <source>
        <dbReference type="SAM" id="MobiDB-lite"/>
    </source>
</evidence>
<dbReference type="AlphaFoldDB" id="A0A9P3LNQ0"/>
<dbReference type="Proteomes" id="UP000703269">
    <property type="component" value="Unassembled WGS sequence"/>
</dbReference>
<feature type="compositionally biased region" description="Basic and acidic residues" evidence="6">
    <location>
        <begin position="147"/>
        <end position="165"/>
    </location>
</feature>
<dbReference type="PANTHER" id="PTHR10870:SF0">
    <property type="entry name" value="CELL CYCLE CHECKPOINT PROTEIN RAD1"/>
    <property type="match status" value="1"/>
</dbReference>
<dbReference type="InterPro" id="IPR046938">
    <property type="entry name" value="DNA_clamp_sf"/>
</dbReference>
<evidence type="ECO:0000256" key="4">
    <source>
        <dbReference type="ARBA" id="ARBA00023204"/>
    </source>
</evidence>
<comment type="caution">
    <text evidence="7">The sequence shown here is derived from an EMBL/GenBank/DDBJ whole genome shotgun (WGS) entry which is preliminary data.</text>
</comment>
<sequence>MNAQPEPGQQNLKHILVYASMNDVQYLAGMLRGINFAARAGVLITKSGMVVTVEDARTLLGTAYIFAEVFDDFKFDETHGTPSQTQQTQDPDVKLEPRPRKEVSFEIPLATLVDCLNIFGTNPAKEVEKKPRFHRLGASAIDEEDQQREGGPHQREQAGRGDQHSRGPNVTGVRITYVGPGHPLEFTMNDPTDGALATVELTTFDPEPALELPFDSDRTVLKIILKSSWLRDALSELDTSSEKLTIIGNPAPPPGRAQRGSAPRLRLKAVGTFGSTEMDYPNDREVLETCECDDVVNFSYSFKHIVKAVKALQISTKTSLRIDEQGLLSMQFLMPEPKTRGGGPGDAFIEFRCLPLEEGFP</sequence>
<dbReference type="Gene3D" id="3.70.10.10">
    <property type="match status" value="1"/>
</dbReference>
<comment type="similarity">
    <text evidence="2">Belongs to the rad1 family.</text>
</comment>
<dbReference type="GO" id="GO:0000077">
    <property type="term" value="P:DNA damage checkpoint signaling"/>
    <property type="evidence" value="ECO:0007669"/>
    <property type="project" value="InterPro"/>
</dbReference>
<keyword evidence="4" id="KW-0234">DNA repair</keyword>
<evidence type="ECO:0000256" key="1">
    <source>
        <dbReference type="ARBA" id="ARBA00004123"/>
    </source>
</evidence>
<dbReference type="GO" id="GO:0006281">
    <property type="term" value="P:DNA repair"/>
    <property type="evidence" value="ECO:0007669"/>
    <property type="project" value="UniProtKB-KW"/>
</dbReference>
<organism evidence="7 8">
    <name type="scientific">Phanerochaete sordida</name>
    <dbReference type="NCBI Taxonomy" id="48140"/>
    <lineage>
        <taxon>Eukaryota</taxon>
        <taxon>Fungi</taxon>
        <taxon>Dikarya</taxon>
        <taxon>Basidiomycota</taxon>
        <taxon>Agaricomycotina</taxon>
        <taxon>Agaricomycetes</taxon>
        <taxon>Polyporales</taxon>
        <taxon>Phanerochaetaceae</taxon>
        <taxon>Phanerochaete</taxon>
    </lineage>
</organism>
<feature type="region of interest" description="Disordered" evidence="6">
    <location>
        <begin position="77"/>
        <end position="98"/>
    </location>
</feature>
<evidence type="ECO:0000256" key="3">
    <source>
        <dbReference type="ARBA" id="ARBA00022763"/>
    </source>
</evidence>
<gene>
    <name evidence="7" type="ORF">PsYK624_168780</name>
</gene>
<comment type="subcellular location">
    <subcellularLocation>
        <location evidence="1">Nucleus</location>
    </subcellularLocation>
</comment>
<keyword evidence="8" id="KW-1185">Reference proteome</keyword>
<evidence type="ECO:0000256" key="5">
    <source>
        <dbReference type="ARBA" id="ARBA00023242"/>
    </source>
</evidence>
<dbReference type="InterPro" id="IPR003021">
    <property type="entry name" value="Rad1_Rec1_Rad17"/>
</dbReference>
<name>A0A9P3LNQ0_9APHY</name>
<dbReference type="OrthoDB" id="337581at2759"/>
<feature type="region of interest" description="Disordered" evidence="6">
    <location>
        <begin position="138"/>
        <end position="170"/>
    </location>
</feature>
<accession>A0A9P3LNQ0</accession>
<reference evidence="7 8" key="1">
    <citation type="submission" date="2021-08" db="EMBL/GenBank/DDBJ databases">
        <title>Draft Genome Sequence of Phanerochaete sordida strain YK-624.</title>
        <authorList>
            <person name="Mori T."/>
            <person name="Dohra H."/>
            <person name="Suzuki T."/>
            <person name="Kawagishi H."/>
            <person name="Hirai H."/>
        </authorList>
    </citation>
    <scope>NUCLEOTIDE SEQUENCE [LARGE SCALE GENOMIC DNA]</scope>
    <source>
        <strain evidence="7 8">YK-624</strain>
    </source>
</reference>
<dbReference type="GO" id="GO:0030896">
    <property type="term" value="C:checkpoint clamp complex"/>
    <property type="evidence" value="ECO:0007669"/>
    <property type="project" value="TreeGrafter"/>
</dbReference>
<keyword evidence="3" id="KW-0227">DNA damage</keyword>
<keyword evidence="5" id="KW-0539">Nucleus</keyword>
<evidence type="ECO:0000313" key="8">
    <source>
        <dbReference type="Proteomes" id="UP000703269"/>
    </source>
</evidence>
<dbReference type="CDD" id="cd00577">
    <property type="entry name" value="PCNA"/>
    <property type="match status" value="1"/>
</dbReference>